<evidence type="ECO:0000256" key="1">
    <source>
        <dbReference type="SAM" id="Coils"/>
    </source>
</evidence>
<protein>
    <recommendedName>
        <fullName evidence="8">Tissue inhibitor of metalloproteinase</fullName>
    </recommendedName>
</protein>
<evidence type="ECO:0008006" key="8">
    <source>
        <dbReference type="Google" id="ProtNLM"/>
    </source>
</evidence>
<dbReference type="AlphaFoldDB" id="A0A2S9D281"/>
<dbReference type="InterPro" id="IPR008993">
    <property type="entry name" value="TIMP-like_OB-fold"/>
</dbReference>
<comment type="caution">
    <text evidence="4">The sequence shown here is derived from an EMBL/GenBank/DDBJ whole genome shotgun (WGS) entry which is preliminary data.</text>
</comment>
<gene>
    <name evidence="4" type="ORF">CQ022_11685</name>
    <name evidence="5" type="ORF">CQ033_05355</name>
</gene>
<feature type="transmembrane region" description="Helical" evidence="2">
    <location>
        <begin position="194"/>
        <end position="212"/>
    </location>
</feature>
<keyword evidence="2" id="KW-0812">Transmembrane</keyword>
<keyword evidence="2" id="KW-1133">Transmembrane helix</keyword>
<dbReference type="RefSeq" id="WP_105681557.1">
    <property type="nucleotide sequence ID" value="NZ_JBBGZD010000001.1"/>
</dbReference>
<feature type="coiled-coil region" evidence="1">
    <location>
        <begin position="130"/>
        <end position="194"/>
    </location>
</feature>
<name>A0A2S9D281_CHRCI</name>
<keyword evidence="1" id="KW-0175">Coiled coil</keyword>
<sequence length="218" mass="25141">MTFKVFLLSLLLFSVKVLACKCNGEPSLKSSFKNADFVLIGEVYDISEVPSGFKTVQNILSKVKINKVYKSNDYGEFYQQTATLFGSPLHSCDVLFTQKGKYLIFAYEEKDTGFLLSDHCFVQKRLDELSSAELQELESLSSQYKKLSENSDTSNNTELTDLIVDDFKQSDREIKEQKKEILTLNQQNNRYKTIIYISTFVIVMLLIALILLRRRTRY</sequence>
<evidence type="ECO:0000313" key="6">
    <source>
        <dbReference type="Proteomes" id="UP000238325"/>
    </source>
</evidence>
<dbReference type="Gene3D" id="2.40.50.120">
    <property type="match status" value="1"/>
</dbReference>
<accession>A0A2S9D281</accession>
<dbReference type="EMBL" id="PCPP01000001">
    <property type="protein sequence ID" value="PRB86875.1"/>
    <property type="molecule type" value="Genomic_DNA"/>
</dbReference>
<evidence type="ECO:0000313" key="7">
    <source>
        <dbReference type="Proteomes" id="UP000238534"/>
    </source>
</evidence>
<evidence type="ECO:0000256" key="2">
    <source>
        <dbReference type="SAM" id="Phobius"/>
    </source>
</evidence>
<organism evidence="4 7">
    <name type="scientific">Chryseobacterium culicis</name>
    <dbReference type="NCBI Taxonomy" id="680127"/>
    <lineage>
        <taxon>Bacteria</taxon>
        <taxon>Pseudomonadati</taxon>
        <taxon>Bacteroidota</taxon>
        <taxon>Flavobacteriia</taxon>
        <taxon>Flavobacteriales</taxon>
        <taxon>Weeksellaceae</taxon>
        <taxon>Chryseobacterium group</taxon>
        <taxon>Chryseobacterium</taxon>
    </lineage>
</organism>
<evidence type="ECO:0000313" key="5">
    <source>
        <dbReference type="EMBL" id="PRB92627.1"/>
    </source>
</evidence>
<reference evidence="6 7" key="1">
    <citation type="submission" date="2017-09" db="EMBL/GenBank/DDBJ databases">
        <title>Genomic, metabolic, and phenotypic characteristics of bacterial isolates from the natural microbiome of the model nematode Caenorhabditis elegans.</title>
        <authorList>
            <person name="Zimmermann J."/>
            <person name="Obeng N."/>
            <person name="Yang W."/>
            <person name="Obeng O."/>
            <person name="Kissoyan K."/>
            <person name="Pees B."/>
            <person name="Dirksen P."/>
            <person name="Hoppner M."/>
            <person name="Franke A."/>
            <person name="Rosenstiel P."/>
            <person name="Leippe M."/>
            <person name="Dierking K."/>
            <person name="Kaleta C."/>
            <person name="Schulenburg H."/>
        </authorList>
    </citation>
    <scope>NUCLEOTIDE SEQUENCE [LARGE SCALE GENOMIC DNA]</scope>
    <source>
        <strain evidence="4 7">MYb25</strain>
        <strain evidence="5 6">MYb44</strain>
    </source>
</reference>
<dbReference type="Proteomes" id="UP000238325">
    <property type="component" value="Unassembled WGS sequence"/>
</dbReference>
<evidence type="ECO:0000313" key="4">
    <source>
        <dbReference type="EMBL" id="PRB86875.1"/>
    </source>
</evidence>
<dbReference type="Proteomes" id="UP000238534">
    <property type="component" value="Unassembled WGS sequence"/>
</dbReference>
<dbReference type="SUPFAM" id="SSF50242">
    <property type="entry name" value="TIMP-like"/>
    <property type="match status" value="1"/>
</dbReference>
<keyword evidence="3" id="KW-0732">Signal</keyword>
<feature type="signal peptide" evidence="3">
    <location>
        <begin position="1"/>
        <end position="19"/>
    </location>
</feature>
<feature type="chain" id="PRO_5015497579" description="Tissue inhibitor of metalloproteinase" evidence="3">
    <location>
        <begin position="20"/>
        <end position="218"/>
    </location>
</feature>
<keyword evidence="6" id="KW-1185">Reference proteome</keyword>
<proteinExistence type="predicted"/>
<keyword evidence="2" id="KW-0472">Membrane</keyword>
<evidence type="ECO:0000256" key="3">
    <source>
        <dbReference type="SAM" id="SignalP"/>
    </source>
</evidence>
<dbReference type="EMBL" id="PCPH01000001">
    <property type="protein sequence ID" value="PRB92627.1"/>
    <property type="molecule type" value="Genomic_DNA"/>
</dbReference>